<evidence type="ECO:0000313" key="3">
    <source>
        <dbReference type="Proteomes" id="UP000266841"/>
    </source>
</evidence>
<gene>
    <name evidence="2" type="ORF">THAOC_34004</name>
</gene>
<dbReference type="AlphaFoldDB" id="K0RE13"/>
<evidence type="ECO:0000256" key="1">
    <source>
        <dbReference type="SAM" id="MobiDB-lite"/>
    </source>
</evidence>
<name>K0RE13_THAOC</name>
<evidence type="ECO:0000313" key="2">
    <source>
        <dbReference type="EMBL" id="EJK47286.1"/>
    </source>
</evidence>
<comment type="caution">
    <text evidence="2">The sequence shown here is derived from an EMBL/GenBank/DDBJ whole genome shotgun (WGS) entry which is preliminary data.</text>
</comment>
<accession>K0RE13</accession>
<reference evidence="2 3" key="1">
    <citation type="journal article" date="2012" name="Genome Biol.">
        <title>Genome and low-iron response of an oceanic diatom adapted to chronic iron limitation.</title>
        <authorList>
            <person name="Lommer M."/>
            <person name="Specht M."/>
            <person name="Roy A.S."/>
            <person name="Kraemer L."/>
            <person name="Andreson R."/>
            <person name="Gutowska M.A."/>
            <person name="Wolf J."/>
            <person name="Bergner S.V."/>
            <person name="Schilhabel M.B."/>
            <person name="Klostermeier U.C."/>
            <person name="Beiko R.G."/>
            <person name="Rosenstiel P."/>
            <person name="Hippler M."/>
            <person name="Laroche J."/>
        </authorList>
    </citation>
    <scope>NUCLEOTIDE SEQUENCE [LARGE SCALE GENOMIC DNA]</scope>
    <source>
        <strain evidence="2 3">CCMP1005</strain>
    </source>
</reference>
<feature type="compositionally biased region" description="Basic residues" evidence="1">
    <location>
        <begin position="12"/>
        <end position="32"/>
    </location>
</feature>
<dbReference type="EMBL" id="AGNL01047131">
    <property type="protein sequence ID" value="EJK47286.1"/>
    <property type="molecule type" value="Genomic_DNA"/>
</dbReference>
<sequence length="114" mass="12741">DLRGPRSVRGGNKQRRREAVASRHHGRLRRPNRTSNSRVRFRGRVVYGQQGIDTGEPAGSYRGLRRRTTGSVSPRVREGDGAHRRGGGRGRGSHYASSLRRNKEVYLPDPTRGG</sequence>
<organism evidence="2 3">
    <name type="scientific">Thalassiosira oceanica</name>
    <name type="common">Marine diatom</name>
    <dbReference type="NCBI Taxonomy" id="159749"/>
    <lineage>
        <taxon>Eukaryota</taxon>
        <taxon>Sar</taxon>
        <taxon>Stramenopiles</taxon>
        <taxon>Ochrophyta</taxon>
        <taxon>Bacillariophyta</taxon>
        <taxon>Coscinodiscophyceae</taxon>
        <taxon>Thalassiosirophycidae</taxon>
        <taxon>Thalassiosirales</taxon>
        <taxon>Thalassiosiraceae</taxon>
        <taxon>Thalassiosira</taxon>
    </lineage>
</organism>
<feature type="region of interest" description="Disordered" evidence="1">
    <location>
        <begin position="1"/>
        <end position="114"/>
    </location>
</feature>
<dbReference type="Proteomes" id="UP000266841">
    <property type="component" value="Unassembled WGS sequence"/>
</dbReference>
<proteinExistence type="predicted"/>
<feature type="non-terminal residue" evidence="2">
    <location>
        <position position="1"/>
    </location>
</feature>
<protein>
    <submittedName>
        <fullName evidence="2">Uncharacterized protein</fullName>
    </submittedName>
</protein>
<keyword evidence="3" id="KW-1185">Reference proteome</keyword>